<dbReference type="Proteomes" id="UP000651057">
    <property type="component" value="Unassembled WGS sequence"/>
</dbReference>
<dbReference type="AlphaFoldDB" id="A0A936ZUH4"/>
<evidence type="ECO:0000313" key="2">
    <source>
        <dbReference type="Proteomes" id="UP000651057"/>
    </source>
</evidence>
<gene>
    <name evidence="1" type="ORF">JJQ60_19945</name>
</gene>
<comment type="caution">
    <text evidence="1">The sequence shown here is derived from an EMBL/GenBank/DDBJ whole genome shotgun (WGS) entry which is preliminary data.</text>
</comment>
<dbReference type="RefSeq" id="WP_201924231.1">
    <property type="nucleotide sequence ID" value="NZ_BAABAX010000011.1"/>
</dbReference>
<protein>
    <submittedName>
        <fullName evidence="1">Uncharacterized protein</fullName>
    </submittedName>
</protein>
<proteinExistence type="predicted"/>
<name>A0A936ZUH4_9FLAO</name>
<evidence type="ECO:0000313" key="1">
    <source>
        <dbReference type="EMBL" id="MBL0685814.1"/>
    </source>
</evidence>
<reference evidence="1" key="1">
    <citation type="submission" date="2021-01" db="EMBL/GenBank/DDBJ databases">
        <authorList>
            <person name="Zhong Y.L."/>
        </authorList>
    </citation>
    <scope>NUCLEOTIDE SEQUENCE</scope>
    <source>
        <strain evidence="1">KCTC 23302</strain>
    </source>
</reference>
<accession>A0A936ZUH4</accession>
<dbReference type="EMBL" id="JAERQJ010000013">
    <property type="protein sequence ID" value="MBL0685814.1"/>
    <property type="molecule type" value="Genomic_DNA"/>
</dbReference>
<keyword evidence="2" id="KW-1185">Reference proteome</keyword>
<organism evidence="1 2">
    <name type="scientific">Aquimarina mytili</name>
    <dbReference type="NCBI Taxonomy" id="874423"/>
    <lineage>
        <taxon>Bacteria</taxon>
        <taxon>Pseudomonadati</taxon>
        <taxon>Bacteroidota</taxon>
        <taxon>Flavobacteriia</taxon>
        <taxon>Flavobacteriales</taxon>
        <taxon>Flavobacteriaceae</taxon>
        <taxon>Aquimarina</taxon>
    </lineage>
</organism>
<sequence>MIQSYYHFSEDVKEAFKEYLSHHRYTLKKEVWFQDQFCYKVVLENEYNLLIIEVDELKLIISIGFKKDQKVYRIDDLLSFFYPKLHIDSEKDIYNIHTYYDLAKQKGANSKELSEILVKHNLLGELMAYQTIIKKHLSHIAFDGDYSWCNDYNQSGRKIFDFVTDP</sequence>